<feature type="domain" description="DUF6036" evidence="1">
    <location>
        <begin position="17"/>
        <end position="148"/>
    </location>
</feature>
<keyword evidence="3" id="KW-1185">Reference proteome</keyword>
<dbReference type="InterPro" id="IPR043519">
    <property type="entry name" value="NT_sf"/>
</dbReference>
<evidence type="ECO:0000313" key="3">
    <source>
        <dbReference type="Proteomes" id="UP000619078"/>
    </source>
</evidence>
<evidence type="ECO:0000313" key="2">
    <source>
        <dbReference type="EMBL" id="MBD1393961.1"/>
    </source>
</evidence>
<dbReference type="InterPro" id="IPR045792">
    <property type="entry name" value="DUF6036"/>
</dbReference>
<accession>A0A926NQ88</accession>
<dbReference type="Pfam" id="PF19502">
    <property type="entry name" value="DUF6036"/>
    <property type="match status" value="1"/>
</dbReference>
<protein>
    <recommendedName>
        <fullName evidence="1">DUF6036 domain-containing protein</fullName>
    </recommendedName>
</protein>
<comment type="caution">
    <text evidence="2">The sequence shown here is derived from an EMBL/GenBank/DDBJ whole genome shotgun (WGS) entry which is preliminary data.</text>
</comment>
<dbReference type="AlphaFoldDB" id="A0A926NQ88"/>
<dbReference type="Proteomes" id="UP000619078">
    <property type="component" value="Unassembled WGS sequence"/>
</dbReference>
<name>A0A926NQ88_9SPHI</name>
<organism evidence="2 3">
    <name type="scientific">Mucilaginibacter glaciei</name>
    <dbReference type="NCBI Taxonomy" id="2772109"/>
    <lineage>
        <taxon>Bacteria</taxon>
        <taxon>Pseudomonadati</taxon>
        <taxon>Bacteroidota</taxon>
        <taxon>Sphingobacteriia</taxon>
        <taxon>Sphingobacteriales</taxon>
        <taxon>Sphingobacteriaceae</taxon>
        <taxon>Mucilaginibacter</taxon>
    </lineage>
</organism>
<dbReference type="EMBL" id="JACWMX010000005">
    <property type="protein sequence ID" value="MBD1393961.1"/>
    <property type="molecule type" value="Genomic_DNA"/>
</dbReference>
<dbReference type="SUPFAM" id="SSF81301">
    <property type="entry name" value="Nucleotidyltransferase"/>
    <property type="match status" value="1"/>
</dbReference>
<reference evidence="2" key="1">
    <citation type="submission" date="2020-09" db="EMBL/GenBank/DDBJ databases">
        <title>Novel species of Mucilaginibacter isolated from a glacier on the Tibetan Plateau.</title>
        <authorList>
            <person name="Liu Q."/>
            <person name="Xin Y.-H."/>
        </authorList>
    </citation>
    <scope>NUCLEOTIDE SEQUENCE</scope>
    <source>
        <strain evidence="2">ZB1P21</strain>
    </source>
</reference>
<proteinExistence type="predicted"/>
<gene>
    <name evidence="2" type="ORF">IDJ76_12705</name>
</gene>
<dbReference type="Gene3D" id="3.30.460.40">
    <property type="match status" value="1"/>
</dbReference>
<evidence type="ECO:0000259" key="1">
    <source>
        <dbReference type="Pfam" id="PF19502"/>
    </source>
</evidence>
<dbReference type="RefSeq" id="WP_191163710.1">
    <property type="nucleotide sequence ID" value="NZ_JACWMX010000005.1"/>
</dbReference>
<sequence>MGNIFKEDFQDFIEALNTNEVRYILVGGFSVILHGYSRTTGDMDIWVDRTLENYKKIKLAFLHFGMPVFDMTEEKFLFDNNSDVFTFGRPPSAIDIMVEVLGLEFDSCFKQAIYFNDDGLNIRTIHLNDLIVAKKKSARSKDLDDLENLT</sequence>